<dbReference type="SUPFAM" id="SSF46785">
    <property type="entry name" value="Winged helix' DNA-binding domain"/>
    <property type="match status" value="1"/>
</dbReference>
<sequence length="85" mass="8898">MVLQCAINLGIANAIHNCGGSASLPDLHATVPVSEHRKPYLSATGEATAMTSLYRLTPVSRLLVDDVGANGCTNLSSFVLSQTKK</sequence>
<dbReference type="Proteomes" id="UP000095767">
    <property type="component" value="Unassembled WGS sequence"/>
</dbReference>
<name>A0A1E5V3M4_9POAL</name>
<dbReference type="AlphaFoldDB" id="A0A1E5V3M4"/>
<proteinExistence type="predicted"/>
<keyword evidence="2" id="KW-1185">Reference proteome</keyword>
<dbReference type="OrthoDB" id="693085at2759"/>
<comment type="caution">
    <text evidence="1">The sequence shown here is derived from an EMBL/GenBank/DDBJ whole genome shotgun (WGS) entry which is preliminary data.</text>
</comment>
<evidence type="ECO:0000313" key="2">
    <source>
        <dbReference type="Proteomes" id="UP000095767"/>
    </source>
</evidence>
<dbReference type="InterPro" id="IPR036388">
    <property type="entry name" value="WH-like_DNA-bd_sf"/>
</dbReference>
<evidence type="ECO:0000313" key="1">
    <source>
        <dbReference type="EMBL" id="OEL19753.1"/>
    </source>
</evidence>
<organism evidence="1 2">
    <name type="scientific">Dichanthelium oligosanthes</name>
    <dbReference type="NCBI Taxonomy" id="888268"/>
    <lineage>
        <taxon>Eukaryota</taxon>
        <taxon>Viridiplantae</taxon>
        <taxon>Streptophyta</taxon>
        <taxon>Embryophyta</taxon>
        <taxon>Tracheophyta</taxon>
        <taxon>Spermatophyta</taxon>
        <taxon>Magnoliopsida</taxon>
        <taxon>Liliopsida</taxon>
        <taxon>Poales</taxon>
        <taxon>Poaceae</taxon>
        <taxon>PACMAD clade</taxon>
        <taxon>Panicoideae</taxon>
        <taxon>Panicodae</taxon>
        <taxon>Paniceae</taxon>
        <taxon>Dichantheliinae</taxon>
        <taxon>Dichanthelium</taxon>
    </lineage>
</organism>
<accession>A0A1E5V3M4</accession>
<dbReference type="STRING" id="888268.A0A1E5V3M4"/>
<dbReference type="Gene3D" id="1.10.10.10">
    <property type="entry name" value="Winged helix-like DNA-binding domain superfamily/Winged helix DNA-binding domain"/>
    <property type="match status" value="1"/>
</dbReference>
<protein>
    <submittedName>
        <fullName evidence="1">Uncharacterized protein</fullName>
    </submittedName>
</protein>
<reference evidence="1 2" key="1">
    <citation type="submission" date="2016-09" db="EMBL/GenBank/DDBJ databases">
        <title>The draft genome of Dichanthelium oligosanthes: A C3 panicoid grass species.</title>
        <authorList>
            <person name="Studer A.J."/>
            <person name="Schnable J.C."/>
            <person name="Brutnell T.P."/>
        </authorList>
    </citation>
    <scope>NUCLEOTIDE SEQUENCE [LARGE SCALE GENOMIC DNA]</scope>
    <source>
        <strain evidence="2">cv. Kellogg 1175</strain>
        <tissue evidence="1">Leaf</tissue>
    </source>
</reference>
<dbReference type="EMBL" id="LWDX02052695">
    <property type="protein sequence ID" value="OEL19753.1"/>
    <property type="molecule type" value="Genomic_DNA"/>
</dbReference>
<gene>
    <name evidence="1" type="ORF">BAE44_0019228</name>
</gene>
<dbReference type="InterPro" id="IPR036390">
    <property type="entry name" value="WH_DNA-bd_sf"/>
</dbReference>